<organism evidence="6 7">
    <name type="scientific">Candidatus Woykebacteria bacterium RBG_13_40_7b</name>
    <dbReference type="NCBI Taxonomy" id="1802594"/>
    <lineage>
        <taxon>Bacteria</taxon>
        <taxon>Candidatus Woykeibacteriota</taxon>
    </lineage>
</organism>
<evidence type="ECO:0000256" key="2">
    <source>
        <dbReference type="RuleBase" id="RU004447"/>
    </source>
</evidence>
<evidence type="ECO:0000259" key="5">
    <source>
        <dbReference type="Pfam" id="PF05193"/>
    </source>
</evidence>
<evidence type="ECO:0000256" key="1">
    <source>
        <dbReference type="ARBA" id="ARBA00007261"/>
    </source>
</evidence>
<dbReference type="Gene3D" id="3.30.830.10">
    <property type="entry name" value="Metalloenzyme, LuxS/M16 peptidase-like"/>
    <property type="match status" value="2"/>
</dbReference>
<feature type="domain" description="Peptidase M16 N-terminal" evidence="4">
    <location>
        <begin position="14"/>
        <end position="146"/>
    </location>
</feature>
<evidence type="ECO:0000313" key="6">
    <source>
        <dbReference type="EMBL" id="OGY24452.1"/>
    </source>
</evidence>
<evidence type="ECO:0000313" key="7">
    <source>
        <dbReference type="Proteomes" id="UP000177103"/>
    </source>
</evidence>
<dbReference type="PANTHER" id="PTHR11851:SF49">
    <property type="entry name" value="MITOCHONDRIAL-PROCESSING PEPTIDASE SUBUNIT ALPHA"/>
    <property type="match status" value="1"/>
</dbReference>
<comment type="similarity">
    <text evidence="1 2">Belongs to the peptidase M16 family.</text>
</comment>
<name>A0A1G1W9U5_9BACT</name>
<gene>
    <name evidence="6" type="ORF">A2Y57_03785</name>
</gene>
<dbReference type="Proteomes" id="UP000177103">
    <property type="component" value="Unassembled WGS sequence"/>
</dbReference>
<feature type="domain" description="Peptidase M16 C-terminal" evidence="5">
    <location>
        <begin position="169"/>
        <end position="340"/>
    </location>
</feature>
<dbReference type="AlphaFoldDB" id="A0A1G1W9U5"/>
<dbReference type="InterPro" id="IPR011765">
    <property type="entry name" value="Pept_M16_N"/>
</dbReference>
<protein>
    <recommendedName>
        <fullName evidence="8">Peptidase M16</fullName>
    </recommendedName>
</protein>
<dbReference type="InterPro" id="IPR007863">
    <property type="entry name" value="Peptidase_M16_C"/>
</dbReference>
<evidence type="ECO:0008006" key="8">
    <source>
        <dbReference type="Google" id="ProtNLM"/>
    </source>
</evidence>
<dbReference type="SUPFAM" id="SSF63411">
    <property type="entry name" value="LuxS/MPP-like metallohydrolase"/>
    <property type="match status" value="2"/>
</dbReference>
<dbReference type="InterPro" id="IPR011249">
    <property type="entry name" value="Metalloenz_LuxS/M16"/>
</dbReference>
<dbReference type="PROSITE" id="PS00143">
    <property type="entry name" value="INSULINASE"/>
    <property type="match status" value="1"/>
</dbReference>
<dbReference type="InterPro" id="IPR001431">
    <property type="entry name" value="Pept_M16_Zn_BS"/>
</dbReference>
<dbReference type="GO" id="GO:0004222">
    <property type="term" value="F:metalloendopeptidase activity"/>
    <property type="evidence" value="ECO:0007669"/>
    <property type="project" value="InterPro"/>
</dbReference>
<proteinExistence type="inferred from homology"/>
<dbReference type="EMBL" id="MHCQ01000024">
    <property type="protein sequence ID" value="OGY24452.1"/>
    <property type="molecule type" value="Genomic_DNA"/>
</dbReference>
<dbReference type="PANTHER" id="PTHR11851">
    <property type="entry name" value="METALLOPROTEASE"/>
    <property type="match status" value="1"/>
</dbReference>
<evidence type="ECO:0000256" key="3">
    <source>
        <dbReference type="SAM" id="Phobius"/>
    </source>
</evidence>
<keyword evidence="3" id="KW-1133">Transmembrane helix</keyword>
<comment type="caution">
    <text evidence="6">The sequence shown here is derived from an EMBL/GenBank/DDBJ whole genome shotgun (WGS) entry which is preliminary data.</text>
</comment>
<dbReference type="InterPro" id="IPR050361">
    <property type="entry name" value="MPP/UQCRC_Complex"/>
</dbReference>
<evidence type="ECO:0000259" key="4">
    <source>
        <dbReference type="Pfam" id="PF00675"/>
    </source>
</evidence>
<dbReference type="GO" id="GO:0046872">
    <property type="term" value="F:metal ion binding"/>
    <property type="evidence" value="ECO:0007669"/>
    <property type="project" value="InterPro"/>
</dbReference>
<accession>A0A1G1W9U5</accession>
<feature type="transmembrane region" description="Helical" evidence="3">
    <location>
        <begin position="12"/>
        <end position="33"/>
    </location>
</feature>
<dbReference type="Pfam" id="PF00675">
    <property type="entry name" value="Peptidase_M16"/>
    <property type="match status" value="1"/>
</dbReference>
<sequence>MNYSKKALKNSLRIISIPIPAVKSVTVLILFGVGSRYEERRISGISHFLEHMAFKGSKNYPTALDISSTIDGIGGEFNAFTGKEYTGYYVKAASEHLKIIVDVLSDMILNSKFDPGEIERERGVILEEMRMYQDTPVRYISSLFENLSFGDNPLGWDTIGFEESLNGLRREDFATFIQRFYSPANLVVGVAGEVKNSQTLVEDYLSSMRKRETPLFKKVIEIKRPKVKLLGKKTEQAHFCIGFYSYKVGHSRRYALALLNNILGGKMSSRLFVSLRERRGLAYYVRSNVEEYHDSGLFFAQAGTEPRKAQEAIKICLEEFSKLATKQVDSVELKKAKENLKGKLVLDLEDSREVATIFAAGEVLEGKVRTPDEIMRGIDKVTEEEVLGVAGDLVKKESLNLAMIGPFKEEDKFLKLLKL</sequence>
<reference evidence="6 7" key="1">
    <citation type="journal article" date="2016" name="Nat. Commun.">
        <title>Thousands of microbial genomes shed light on interconnected biogeochemical processes in an aquifer system.</title>
        <authorList>
            <person name="Anantharaman K."/>
            <person name="Brown C.T."/>
            <person name="Hug L.A."/>
            <person name="Sharon I."/>
            <person name="Castelle C.J."/>
            <person name="Probst A.J."/>
            <person name="Thomas B.C."/>
            <person name="Singh A."/>
            <person name="Wilkins M.J."/>
            <person name="Karaoz U."/>
            <person name="Brodie E.L."/>
            <person name="Williams K.H."/>
            <person name="Hubbard S.S."/>
            <person name="Banfield J.F."/>
        </authorList>
    </citation>
    <scope>NUCLEOTIDE SEQUENCE [LARGE SCALE GENOMIC DNA]</scope>
</reference>
<keyword evidence="3" id="KW-0472">Membrane</keyword>
<dbReference type="GO" id="GO:0006508">
    <property type="term" value="P:proteolysis"/>
    <property type="evidence" value="ECO:0007669"/>
    <property type="project" value="InterPro"/>
</dbReference>
<dbReference type="Pfam" id="PF05193">
    <property type="entry name" value="Peptidase_M16_C"/>
    <property type="match status" value="1"/>
</dbReference>
<keyword evidence="3" id="KW-0812">Transmembrane</keyword>